<dbReference type="Gene3D" id="3.40.50.150">
    <property type="entry name" value="Vaccinia Virus protein VP39"/>
    <property type="match status" value="1"/>
</dbReference>
<dbReference type="SUPFAM" id="SSF53335">
    <property type="entry name" value="S-adenosyl-L-methionine-dependent methyltransferases"/>
    <property type="match status" value="1"/>
</dbReference>
<accession>A0ABT9P8A7</accession>
<dbReference type="InterPro" id="IPR029063">
    <property type="entry name" value="SAM-dependent_MTases_sf"/>
</dbReference>
<feature type="coiled-coil region" evidence="1">
    <location>
        <begin position="43"/>
        <end position="77"/>
    </location>
</feature>
<dbReference type="RefSeq" id="WP_307246654.1">
    <property type="nucleotide sequence ID" value="NZ_JAUSQZ010000001.1"/>
</dbReference>
<evidence type="ECO:0000313" key="3">
    <source>
        <dbReference type="Proteomes" id="UP001235712"/>
    </source>
</evidence>
<reference evidence="2 3" key="1">
    <citation type="submission" date="2023-07" db="EMBL/GenBank/DDBJ databases">
        <title>Sequencing the genomes of 1000 actinobacteria strains.</title>
        <authorList>
            <person name="Klenk H.-P."/>
        </authorList>
    </citation>
    <scope>NUCLEOTIDE SEQUENCE [LARGE SCALE GENOMIC DNA]</scope>
    <source>
        <strain evidence="2 3">DSM 44388</strain>
    </source>
</reference>
<gene>
    <name evidence="2" type="ORF">J2S57_004692</name>
</gene>
<dbReference type="EMBL" id="JAUSQZ010000001">
    <property type="protein sequence ID" value="MDP9828943.1"/>
    <property type="molecule type" value="Genomic_DNA"/>
</dbReference>
<sequence>MSQNWARQTTVRAIRPALNVLDRRIERLARRRAREVVDSSRAVRGLRSDGRQLREDLAQVRAELEGMRERVRQSEYAVDLLLGPHGRRNSRLVSEEKLRELAAQVHAVTRVPDAYERVVQAYRTLFELELRGVGRLAGTPRNILGKLVTTPLLNPPNGEILEIGTLFGLFSGGMVRQISRVGLPYRLTVIDPLASVQLQAGALRADTSGSPVTETVVRENLALAGVDPERLRIVRGFSEDPQVQAQAADRQYGVVVIDGDHSAEGVASDLAYAEKIVAPGGIVVLDDYGSSSWPGVQEASERHLAGPTRFELVGVVLTSAFLRARVEHEVAGGAL</sequence>
<dbReference type="Pfam" id="PF13578">
    <property type="entry name" value="Methyltransf_24"/>
    <property type="match status" value="1"/>
</dbReference>
<comment type="caution">
    <text evidence="2">The sequence shown here is derived from an EMBL/GenBank/DDBJ whole genome shotgun (WGS) entry which is preliminary data.</text>
</comment>
<proteinExistence type="predicted"/>
<keyword evidence="1" id="KW-0175">Coiled coil</keyword>
<evidence type="ECO:0000313" key="2">
    <source>
        <dbReference type="EMBL" id="MDP9828943.1"/>
    </source>
</evidence>
<dbReference type="Proteomes" id="UP001235712">
    <property type="component" value="Unassembled WGS sequence"/>
</dbReference>
<organism evidence="2 3">
    <name type="scientific">Kineosporia succinea</name>
    <dbReference type="NCBI Taxonomy" id="84632"/>
    <lineage>
        <taxon>Bacteria</taxon>
        <taxon>Bacillati</taxon>
        <taxon>Actinomycetota</taxon>
        <taxon>Actinomycetes</taxon>
        <taxon>Kineosporiales</taxon>
        <taxon>Kineosporiaceae</taxon>
        <taxon>Kineosporia</taxon>
    </lineage>
</organism>
<keyword evidence="3" id="KW-1185">Reference proteome</keyword>
<protein>
    <submittedName>
        <fullName evidence="2">O-methyltransferase YrrM</fullName>
    </submittedName>
</protein>
<evidence type="ECO:0000256" key="1">
    <source>
        <dbReference type="SAM" id="Coils"/>
    </source>
</evidence>
<name>A0ABT9P8A7_9ACTN</name>